<dbReference type="InterPro" id="IPR050570">
    <property type="entry name" value="Cell_wall_metabolism_enzyme"/>
</dbReference>
<evidence type="ECO:0000256" key="2">
    <source>
        <dbReference type="SAM" id="MobiDB-lite"/>
    </source>
</evidence>
<dbReference type="RefSeq" id="WP_166103992.1">
    <property type="nucleotide sequence ID" value="NZ_JAADJT010000006.1"/>
</dbReference>
<dbReference type="Pfam" id="PF01551">
    <property type="entry name" value="Peptidase_M23"/>
    <property type="match status" value="1"/>
</dbReference>
<reference evidence="6" key="1">
    <citation type="submission" date="2023-07" db="EMBL/GenBank/DDBJ databases">
        <title>Duganella aceri sp. nov., isolated from tree sap.</title>
        <authorList>
            <person name="Kim I.S."/>
        </authorList>
    </citation>
    <scope>NUCLEOTIDE SEQUENCE [LARGE SCALE GENOMIC DNA]</scope>
    <source>
        <strain evidence="6">SAP-35</strain>
    </source>
</reference>
<dbReference type="InterPro" id="IPR016047">
    <property type="entry name" value="M23ase_b-sheet_dom"/>
</dbReference>
<sequence length="332" mass="34683">MTNKSNLLALSFTLAFLSACSTTPNLAPVVDRTIPPAVKPATPSETAQIARDERGLYTVKKGDTLIRIALEFGQNYRDLVAWNNLANPNDIKVDQVLRVAPPDSANSGVETAAIVMPPSDKTPPPAPVVKLTGPKGEKKPYSDATLAELQRGDAGNGNVAANGNGNGSNGSNGKSVAAVVPTPAPTPVVARPSPTPPIAAPSVPAQSAEDEKLSWIWPSEGKVIATFDEGKNKGVDIAGKAGQQVVAAGAGKVMYAGSGIRGYGNLVIVKHSNSLLSAYAHNRTIVVKEGQSVTKGQMIAEMGDSDTDSVKLHFEIRQQGKPVDPSRFLPNR</sequence>
<dbReference type="PANTHER" id="PTHR21666:SF263">
    <property type="entry name" value="MUREIN HYDROLASE ACTIVATOR NLPD"/>
    <property type="match status" value="1"/>
</dbReference>
<evidence type="ECO:0000313" key="5">
    <source>
        <dbReference type="EMBL" id="NGZ85381.1"/>
    </source>
</evidence>
<feature type="chain" id="PRO_5046678256" evidence="3">
    <location>
        <begin position="28"/>
        <end position="332"/>
    </location>
</feature>
<keyword evidence="3" id="KW-0732">Signal</keyword>
<dbReference type="SUPFAM" id="SSF54106">
    <property type="entry name" value="LysM domain"/>
    <property type="match status" value="1"/>
</dbReference>
<dbReference type="InterPro" id="IPR018392">
    <property type="entry name" value="LysM"/>
</dbReference>
<evidence type="ECO:0000313" key="6">
    <source>
        <dbReference type="Proteomes" id="UP000666369"/>
    </source>
</evidence>
<dbReference type="PANTHER" id="PTHR21666">
    <property type="entry name" value="PEPTIDASE-RELATED"/>
    <property type="match status" value="1"/>
</dbReference>
<dbReference type="PROSITE" id="PS51782">
    <property type="entry name" value="LYSM"/>
    <property type="match status" value="1"/>
</dbReference>
<keyword evidence="6" id="KW-1185">Reference proteome</keyword>
<dbReference type="Proteomes" id="UP000666369">
    <property type="component" value="Unassembled WGS sequence"/>
</dbReference>
<evidence type="ECO:0000256" key="1">
    <source>
        <dbReference type="ARBA" id="ARBA00038420"/>
    </source>
</evidence>
<dbReference type="EMBL" id="JAADJT010000006">
    <property type="protein sequence ID" value="NGZ85381.1"/>
    <property type="molecule type" value="Genomic_DNA"/>
</dbReference>
<dbReference type="Gene3D" id="2.70.70.10">
    <property type="entry name" value="Glucose Permease (Domain IIA)"/>
    <property type="match status" value="1"/>
</dbReference>
<proteinExistence type="inferred from homology"/>
<name>A0ABX0FLI3_9BURK</name>
<dbReference type="InterPro" id="IPR011055">
    <property type="entry name" value="Dup_hybrid_motif"/>
</dbReference>
<comment type="similarity">
    <text evidence="1">Belongs to the E.coli NlpD/Haemophilus LppB family.</text>
</comment>
<feature type="signal peptide" evidence="3">
    <location>
        <begin position="1"/>
        <end position="27"/>
    </location>
</feature>
<dbReference type="Pfam" id="PF01476">
    <property type="entry name" value="LysM"/>
    <property type="match status" value="1"/>
</dbReference>
<organism evidence="5 6">
    <name type="scientific">Duganella aceris</name>
    <dbReference type="NCBI Taxonomy" id="2703883"/>
    <lineage>
        <taxon>Bacteria</taxon>
        <taxon>Pseudomonadati</taxon>
        <taxon>Pseudomonadota</taxon>
        <taxon>Betaproteobacteria</taxon>
        <taxon>Burkholderiales</taxon>
        <taxon>Oxalobacteraceae</taxon>
        <taxon>Telluria group</taxon>
        <taxon>Duganella</taxon>
    </lineage>
</organism>
<accession>A0ABX0FLI3</accession>
<dbReference type="SUPFAM" id="SSF51261">
    <property type="entry name" value="Duplicated hybrid motif"/>
    <property type="match status" value="1"/>
</dbReference>
<dbReference type="PROSITE" id="PS51257">
    <property type="entry name" value="PROKAR_LIPOPROTEIN"/>
    <property type="match status" value="1"/>
</dbReference>
<feature type="region of interest" description="Disordered" evidence="2">
    <location>
        <begin position="115"/>
        <end position="172"/>
    </location>
</feature>
<comment type="caution">
    <text evidence="5">The sequence shown here is derived from an EMBL/GenBank/DDBJ whole genome shotgun (WGS) entry which is preliminary data.</text>
</comment>
<evidence type="ECO:0000256" key="3">
    <source>
        <dbReference type="SAM" id="SignalP"/>
    </source>
</evidence>
<protein>
    <submittedName>
        <fullName evidence="5">Peptidoglycan DD-metalloendopeptidase family protein</fullName>
    </submittedName>
</protein>
<gene>
    <name evidence="5" type="ORF">GW587_14080</name>
</gene>
<dbReference type="SMART" id="SM00257">
    <property type="entry name" value="LysM"/>
    <property type="match status" value="1"/>
</dbReference>
<feature type="domain" description="LysM" evidence="4">
    <location>
        <begin position="55"/>
        <end position="99"/>
    </location>
</feature>
<dbReference type="Gene3D" id="3.10.350.10">
    <property type="entry name" value="LysM domain"/>
    <property type="match status" value="1"/>
</dbReference>
<evidence type="ECO:0000259" key="4">
    <source>
        <dbReference type="PROSITE" id="PS51782"/>
    </source>
</evidence>
<dbReference type="CDD" id="cd12797">
    <property type="entry name" value="M23_peptidase"/>
    <property type="match status" value="1"/>
</dbReference>
<dbReference type="CDD" id="cd00118">
    <property type="entry name" value="LysM"/>
    <property type="match status" value="1"/>
</dbReference>
<dbReference type="InterPro" id="IPR036779">
    <property type="entry name" value="LysM_dom_sf"/>
</dbReference>